<evidence type="ECO:0000256" key="1">
    <source>
        <dbReference type="SAM" id="MobiDB-lite"/>
    </source>
</evidence>
<dbReference type="Pfam" id="PF00076">
    <property type="entry name" value="RRM_1"/>
    <property type="match status" value="1"/>
</dbReference>
<protein>
    <submittedName>
        <fullName evidence="3">RNA-directed DNA polymerase, eukaryota, nucleotide-binding alpha-beta plait domain protein</fullName>
    </submittedName>
</protein>
<dbReference type="EMBL" id="BKCJ010004206">
    <property type="protein sequence ID" value="GEU59635.1"/>
    <property type="molecule type" value="Genomic_DNA"/>
</dbReference>
<reference evidence="3" key="1">
    <citation type="journal article" date="2019" name="Sci. Rep.">
        <title>Draft genome of Tanacetum cinerariifolium, the natural source of mosquito coil.</title>
        <authorList>
            <person name="Yamashiro T."/>
            <person name="Shiraishi A."/>
            <person name="Satake H."/>
            <person name="Nakayama K."/>
        </authorList>
    </citation>
    <scope>NUCLEOTIDE SEQUENCE</scope>
</reference>
<dbReference type="InterPro" id="IPR035979">
    <property type="entry name" value="RBD_domain_sf"/>
</dbReference>
<sequence length="256" mass="28581">MMFDRNRSFKSNEDLTKKISHSIFVTNFPDSITSQDLWRECNAYGTVVDVFIPVKKSKLGNTGMNRDPPKRQPFTGLKRSNISVGSYANVVNGGYVDVNQASPISTAPALVAKELFTWSPNFAVNKESTYTLDDESVHSSRHNPKQPFLSDDEDEEEGEIKNSVIEGVAETIFEEHSDSVRYPSVKLVNHHSEDSFSIHDLLEKKKSCVDSQVASPSLSHPPGYTPEDLEHKVDKVNDFVEPIEVNDVIHSPANVS</sequence>
<name>A0A6L2LHK6_TANCI</name>
<comment type="caution">
    <text evidence="3">The sequence shown here is derived from an EMBL/GenBank/DDBJ whole genome shotgun (WGS) entry which is preliminary data.</text>
</comment>
<accession>A0A6L2LHK6</accession>
<dbReference type="SUPFAM" id="SSF54928">
    <property type="entry name" value="RNA-binding domain, RBD"/>
    <property type="match status" value="1"/>
</dbReference>
<dbReference type="GO" id="GO:0003964">
    <property type="term" value="F:RNA-directed DNA polymerase activity"/>
    <property type="evidence" value="ECO:0007669"/>
    <property type="project" value="UniProtKB-KW"/>
</dbReference>
<dbReference type="Gene3D" id="3.30.70.330">
    <property type="match status" value="1"/>
</dbReference>
<feature type="region of interest" description="Disordered" evidence="1">
    <location>
        <begin position="133"/>
        <end position="158"/>
    </location>
</feature>
<feature type="domain" description="RRM" evidence="2">
    <location>
        <begin position="23"/>
        <end position="57"/>
    </location>
</feature>
<dbReference type="InterPro" id="IPR012677">
    <property type="entry name" value="Nucleotide-bd_a/b_plait_sf"/>
</dbReference>
<organism evidence="3">
    <name type="scientific">Tanacetum cinerariifolium</name>
    <name type="common">Dalmatian daisy</name>
    <name type="synonym">Chrysanthemum cinerariifolium</name>
    <dbReference type="NCBI Taxonomy" id="118510"/>
    <lineage>
        <taxon>Eukaryota</taxon>
        <taxon>Viridiplantae</taxon>
        <taxon>Streptophyta</taxon>
        <taxon>Embryophyta</taxon>
        <taxon>Tracheophyta</taxon>
        <taxon>Spermatophyta</taxon>
        <taxon>Magnoliopsida</taxon>
        <taxon>eudicotyledons</taxon>
        <taxon>Gunneridae</taxon>
        <taxon>Pentapetalae</taxon>
        <taxon>asterids</taxon>
        <taxon>campanulids</taxon>
        <taxon>Asterales</taxon>
        <taxon>Asteraceae</taxon>
        <taxon>Asteroideae</taxon>
        <taxon>Anthemideae</taxon>
        <taxon>Anthemidinae</taxon>
        <taxon>Tanacetum</taxon>
    </lineage>
</organism>
<dbReference type="GO" id="GO:0003723">
    <property type="term" value="F:RNA binding"/>
    <property type="evidence" value="ECO:0007669"/>
    <property type="project" value="InterPro"/>
</dbReference>
<keyword evidence="3" id="KW-0808">Transferase</keyword>
<dbReference type="AlphaFoldDB" id="A0A6L2LHK6"/>
<keyword evidence="3" id="KW-0695">RNA-directed DNA polymerase</keyword>
<evidence type="ECO:0000259" key="2">
    <source>
        <dbReference type="Pfam" id="PF00076"/>
    </source>
</evidence>
<dbReference type="InterPro" id="IPR000504">
    <property type="entry name" value="RRM_dom"/>
</dbReference>
<proteinExistence type="predicted"/>
<evidence type="ECO:0000313" key="3">
    <source>
        <dbReference type="EMBL" id="GEU59635.1"/>
    </source>
</evidence>
<gene>
    <name evidence="3" type="ORF">Tci_031613</name>
</gene>
<keyword evidence="3" id="KW-0548">Nucleotidyltransferase</keyword>